<evidence type="ECO:0000313" key="2">
    <source>
        <dbReference type="Proteomes" id="UP000019482"/>
    </source>
</evidence>
<dbReference type="AlphaFoldDB" id="W6NH89"/>
<dbReference type="Proteomes" id="UP000019482">
    <property type="component" value="Unassembled WGS sequence"/>
</dbReference>
<sequence length="416" mass="46680">MAVTEDFYCIEGNTSVKNLMRSIITEITQNAGIYKWDLVIPDSIDKVGAAIDGSTINLIADGSSTDKVQTVFSTSNQDDTCIIKATTSYGKTFYVKFSREPMDLSLKDKQIIKKFQDLHSYSTPNGSGGYYNKTRTDAEVLEIMAGENPDVSGSGYSDYVNAMTKGLAINNIRIQISDKLNAAGDDISIPNDIQKSYNYRLAWYRNLQSEIKDFLPVEYWITVTKDSINLVLRGDPSADVSPYNNYLTGYCYIGALKPIEDSAYTDDEYNFGITVSSDVEPGYSNPYGQRTATGITDVCMIANKIGMPYQPHYPGFYSTNMFMDKCNVEGSRWDHKKHQFSPITLVHPIDMERGNMINVLAGDGSNINDEDMLTYMRDTDSEENYKKFRITAPFNFLNNSVNPNSSIAIRWKKVAE</sequence>
<gene>
    <name evidence="1" type="ORF">CTDIVETGP_1532</name>
</gene>
<protein>
    <submittedName>
        <fullName evidence="1">Conserved protein</fullName>
    </submittedName>
</protein>
<accession>W6NH89</accession>
<keyword evidence="2" id="KW-1185">Reference proteome</keyword>
<proteinExistence type="predicted"/>
<reference evidence="1 2" key="1">
    <citation type="journal article" date="2015" name="Genome Announc.">
        <title>Draft Genome Sequence of Clostridium tyrobutyricum Strain DIVETGP, Isolated from Cow's Milk for Grana Padano Production.</title>
        <authorList>
            <person name="Soggiu A."/>
            <person name="Piras C."/>
            <person name="Gaiarsa S."/>
            <person name="Sassera D."/>
            <person name="Roncada P."/>
            <person name="Bendixen E."/>
            <person name="Brasca M."/>
            <person name="Bonizzi L."/>
        </authorList>
    </citation>
    <scope>NUCLEOTIDE SEQUENCE [LARGE SCALE GENOMIC DNA]</scope>
    <source>
        <strain evidence="1 2">DIVETGP</strain>
    </source>
</reference>
<dbReference type="EMBL" id="CBXI010000024">
    <property type="protein sequence ID" value="CDL91462.1"/>
    <property type="molecule type" value="Genomic_DNA"/>
</dbReference>
<dbReference type="OrthoDB" id="1878082at2"/>
<dbReference type="GeneID" id="29420509"/>
<comment type="caution">
    <text evidence="1">The sequence shown here is derived from an EMBL/GenBank/DDBJ whole genome shotgun (WGS) entry which is preliminary data.</text>
</comment>
<evidence type="ECO:0000313" key="1">
    <source>
        <dbReference type="EMBL" id="CDL91462.1"/>
    </source>
</evidence>
<dbReference type="RefSeq" id="WP_017895693.1">
    <property type="nucleotide sequence ID" value="NZ_CBXI010000024.1"/>
</dbReference>
<name>W6NH89_CLOTY</name>
<organism evidence="1 2">
    <name type="scientific">Clostridium tyrobutyricum DIVETGP</name>
    <dbReference type="NCBI Taxonomy" id="1408889"/>
    <lineage>
        <taxon>Bacteria</taxon>
        <taxon>Bacillati</taxon>
        <taxon>Bacillota</taxon>
        <taxon>Clostridia</taxon>
        <taxon>Eubacteriales</taxon>
        <taxon>Clostridiaceae</taxon>
        <taxon>Clostridium</taxon>
    </lineage>
</organism>